<dbReference type="RefSeq" id="WP_007095570.1">
    <property type="nucleotide sequence ID" value="NZ_CP142125.1"/>
</dbReference>
<sequence length="59" mass="6692">MKKQKISSLKLNKKKISNLDQDQTKGGILLTIICTVSINYPSKFCTIKNDSREVSWCVC</sequence>
<reference evidence="1 2" key="1">
    <citation type="journal article" date="2011" name="J. Bacteriol.">
        <title>Genome sequence of the algicidal bacterium Kordia algicida OT-1.</title>
        <authorList>
            <person name="Lee H.S."/>
            <person name="Kang S.G."/>
            <person name="Kwon K.K."/>
            <person name="Lee J.H."/>
            <person name="Kim S.J."/>
        </authorList>
    </citation>
    <scope>NUCLEOTIDE SEQUENCE [LARGE SCALE GENOMIC DNA]</scope>
    <source>
        <strain evidence="1 2">OT-1</strain>
    </source>
</reference>
<keyword evidence="2" id="KW-1185">Reference proteome</keyword>
<evidence type="ECO:0000313" key="2">
    <source>
        <dbReference type="Proteomes" id="UP000002945"/>
    </source>
</evidence>
<dbReference type="EMBL" id="ABIB01000001">
    <property type="protein sequence ID" value="EDP98559.1"/>
    <property type="molecule type" value="Genomic_DNA"/>
</dbReference>
<organism evidence="1 2">
    <name type="scientific">Kordia algicida OT-1</name>
    <dbReference type="NCBI Taxonomy" id="391587"/>
    <lineage>
        <taxon>Bacteria</taxon>
        <taxon>Pseudomonadati</taxon>
        <taxon>Bacteroidota</taxon>
        <taxon>Flavobacteriia</taxon>
        <taxon>Flavobacteriales</taxon>
        <taxon>Flavobacteriaceae</taxon>
        <taxon>Kordia</taxon>
    </lineage>
</organism>
<evidence type="ECO:0000313" key="1">
    <source>
        <dbReference type="EMBL" id="EDP98559.1"/>
    </source>
</evidence>
<accession>A9DLG0</accession>
<dbReference type="HOGENOM" id="CLU_2954534_0_0_10"/>
<dbReference type="STRING" id="391587.KAOT1_15117"/>
<protein>
    <submittedName>
        <fullName evidence="1">Uncharacterized protein</fullName>
    </submittedName>
</protein>
<comment type="caution">
    <text evidence="1">The sequence shown here is derived from an EMBL/GenBank/DDBJ whole genome shotgun (WGS) entry which is preliminary data.</text>
</comment>
<gene>
    <name evidence="1" type="ORF">KAOT1_15117</name>
</gene>
<dbReference type="AlphaFoldDB" id="A9DLG0"/>
<name>A9DLG0_9FLAO</name>
<dbReference type="Proteomes" id="UP000002945">
    <property type="component" value="Unassembled WGS sequence"/>
</dbReference>
<proteinExistence type="predicted"/>